<dbReference type="AlphaFoldDB" id="A0A4R4ZM66"/>
<protein>
    <submittedName>
        <fullName evidence="1">Uncharacterized protein</fullName>
    </submittedName>
</protein>
<comment type="caution">
    <text evidence="1">The sequence shown here is derived from an EMBL/GenBank/DDBJ whole genome shotgun (WGS) entry which is preliminary data.</text>
</comment>
<sequence>MKSSMRPEGLVVVPSQPGSAEVLSVAGDGSADYYQSFGTALPDRADLVVTHCHLWNSYGDGRNAHVRPAVLHIAGGLSGG</sequence>
<gene>
    <name evidence="1" type="ORF">E1263_17765</name>
</gene>
<dbReference type="EMBL" id="SMKX01000046">
    <property type="protein sequence ID" value="TDD58759.1"/>
    <property type="molecule type" value="Genomic_DNA"/>
</dbReference>
<dbReference type="RefSeq" id="WP_132168691.1">
    <property type="nucleotide sequence ID" value="NZ_SMKX01000046.1"/>
</dbReference>
<accession>A0A4R4ZM66</accession>
<evidence type="ECO:0000313" key="2">
    <source>
        <dbReference type="Proteomes" id="UP000295124"/>
    </source>
</evidence>
<proteinExistence type="predicted"/>
<organism evidence="1 2">
    <name type="scientific">Kribbella antibiotica</name>
    <dbReference type="NCBI Taxonomy" id="190195"/>
    <lineage>
        <taxon>Bacteria</taxon>
        <taxon>Bacillati</taxon>
        <taxon>Actinomycetota</taxon>
        <taxon>Actinomycetes</taxon>
        <taxon>Propionibacteriales</taxon>
        <taxon>Kribbellaceae</taxon>
        <taxon>Kribbella</taxon>
    </lineage>
</organism>
<dbReference type="Proteomes" id="UP000295124">
    <property type="component" value="Unassembled WGS sequence"/>
</dbReference>
<reference evidence="1 2" key="1">
    <citation type="submission" date="2019-03" db="EMBL/GenBank/DDBJ databases">
        <title>Draft genome sequences of novel Actinobacteria.</title>
        <authorList>
            <person name="Sahin N."/>
            <person name="Ay H."/>
            <person name="Saygin H."/>
        </authorList>
    </citation>
    <scope>NUCLEOTIDE SEQUENCE [LARGE SCALE GENOMIC DNA]</scope>
    <source>
        <strain evidence="1 2">JCM 13523</strain>
    </source>
</reference>
<evidence type="ECO:0000313" key="1">
    <source>
        <dbReference type="EMBL" id="TDD58759.1"/>
    </source>
</evidence>
<keyword evidence="2" id="KW-1185">Reference proteome</keyword>
<name>A0A4R4ZM66_9ACTN</name>